<dbReference type="STRING" id="698762.SAMN00808754_1734"/>
<name>A0A1W1VUF6_9FIRM</name>
<proteinExistence type="predicted"/>
<dbReference type="Proteomes" id="UP000192569">
    <property type="component" value="Chromosome I"/>
</dbReference>
<dbReference type="SMART" id="SM00834">
    <property type="entry name" value="CxxC_CXXC_SSSS"/>
    <property type="match status" value="1"/>
</dbReference>
<dbReference type="NCBIfam" id="TIGR02605">
    <property type="entry name" value="CxxC_CxxC_SSSS"/>
    <property type="match status" value="1"/>
</dbReference>
<keyword evidence="3" id="KW-1185">Reference proteome</keyword>
<dbReference type="InterPro" id="IPR013429">
    <property type="entry name" value="Regulatory_FmdB_Zinc_ribbon"/>
</dbReference>
<accession>A0A1W1VUF6</accession>
<evidence type="ECO:0000259" key="1">
    <source>
        <dbReference type="SMART" id="SM00834"/>
    </source>
</evidence>
<evidence type="ECO:0000313" key="3">
    <source>
        <dbReference type="Proteomes" id="UP000192569"/>
    </source>
</evidence>
<dbReference type="Pfam" id="PF09723">
    <property type="entry name" value="Zn_ribbon_8"/>
    <property type="match status" value="1"/>
</dbReference>
<sequence length="65" mass="6870">MPLFEFRCNECQHQFTLLVSNAEKSSAVCPKCGSGNLKQLITPFSTGKGFLGRLLGGSRGSGCCG</sequence>
<dbReference type="OrthoDB" id="9813321at2"/>
<feature type="domain" description="Putative regulatory protein FmdB zinc ribbon" evidence="1">
    <location>
        <begin position="1"/>
        <end position="42"/>
    </location>
</feature>
<reference evidence="2 3" key="1">
    <citation type="submission" date="2017-04" db="EMBL/GenBank/DDBJ databases">
        <authorList>
            <person name="Afonso C.L."/>
            <person name="Miller P.J."/>
            <person name="Scott M.A."/>
            <person name="Spackman E."/>
            <person name="Goraichik I."/>
            <person name="Dimitrov K.M."/>
            <person name="Suarez D.L."/>
            <person name="Swayne D.E."/>
        </authorList>
    </citation>
    <scope>NUCLEOTIDE SEQUENCE [LARGE SCALE GENOMIC DNA]</scope>
    <source>
        <strain evidence="2 3">ToBE</strain>
    </source>
</reference>
<dbReference type="RefSeq" id="WP_084665341.1">
    <property type="nucleotide sequence ID" value="NZ_LT838272.1"/>
</dbReference>
<dbReference type="EMBL" id="LT838272">
    <property type="protein sequence ID" value="SMB97007.1"/>
    <property type="molecule type" value="Genomic_DNA"/>
</dbReference>
<protein>
    <submittedName>
        <fullName evidence="2">Putative regulatory protein, FmdB family</fullName>
    </submittedName>
</protein>
<dbReference type="AlphaFoldDB" id="A0A1W1VUF6"/>
<evidence type="ECO:0000313" key="2">
    <source>
        <dbReference type="EMBL" id="SMB97007.1"/>
    </source>
</evidence>
<gene>
    <name evidence="2" type="ORF">SAMN00808754_1734</name>
</gene>
<organism evidence="2 3">
    <name type="scientific">Thermanaeromonas toyohensis ToBE</name>
    <dbReference type="NCBI Taxonomy" id="698762"/>
    <lineage>
        <taxon>Bacteria</taxon>
        <taxon>Bacillati</taxon>
        <taxon>Bacillota</taxon>
        <taxon>Clostridia</taxon>
        <taxon>Neomoorellales</taxon>
        <taxon>Neomoorellaceae</taxon>
        <taxon>Thermanaeromonas</taxon>
    </lineage>
</organism>